<feature type="compositionally biased region" description="Low complexity" evidence="1">
    <location>
        <begin position="84"/>
        <end position="122"/>
    </location>
</feature>
<dbReference type="EMBL" id="FNXT01001068">
    <property type="protein sequence ID" value="SZX71696.1"/>
    <property type="molecule type" value="Genomic_DNA"/>
</dbReference>
<accession>A0A383W4V2</accession>
<reference evidence="2 3" key="1">
    <citation type="submission" date="2016-10" db="EMBL/GenBank/DDBJ databases">
        <authorList>
            <person name="Cai Z."/>
        </authorList>
    </citation>
    <scope>NUCLEOTIDE SEQUENCE [LARGE SCALE GENOMIC DNA]</scope>
</reference>
<sequence>MYSGRCLSCWLWRHQGRGTGPLLSAVKNGPPGETEPSGHCRQEGVVVVISPVARSVVMVHHQPHVRLKYLPRRHTGRWKEHQRQQQQQWQRQHKQQQQQQQQQQRRQQQQQQQQRRQQQQQQRQHKQQHGSLHFGACVQSRFVLVCSEF</sequence>
<evidence type="ECO:0000256" key="1">
    <source>
        <dbReference type="SAM" id="MobiDB-lite"/>
    </source>
</evidence>
<protein>
    <submittedName>
        <fullName evidence="2">Uncharacterized protein</fullName>
    </submittedName>
</protein>
<evidence type="ECO:0000313" key="3">
    <source>
        <dbReference type="Proteomes" id="UP000256970"/>
    </source>
</evidence>
<keyword evidence="3" id="KW-1185">Reference proteome</keyword>
<name>A0A383W4V2_TETOB</name>
<gene>
    <name evidence="2" type="ORF">BQ4739_LOCUS11824</name>
</gene>
<feature type="region of interest" description="Disordered" evidence="1">
    <location>
        <begin position="70"/>
        <end position="131"/>
    </location>
</feature>
<proteinExistence type="predicted"/>
<dbReference type="AlphaFoldDB" id="A0A383W4V2"/>
<dbReference type="Proteomes" id="UP000256970">
    <property type="component" value="Unassembled WGS sequence"/>
</dbReference>
<organism evidence="2 3">
    <name type="scientific">Tetradesmus obliquus</name>
    <name type="common">Green alga</name>
    <name type="synonym">Acutodesmus obliquus</name>
    <dbReference type="NCBI Taxonomy" id="3088"/>
    <lineage>
        <taxon>Eukaryota</taxon>
        <taxon>Viridiplantae</taxon>
        <taxon>Chlorophyta</taxon>
        <taxon>core chlorophytes</taxon>
        <taxon>Chlorophyceae</taxon>
        <taxon>CS clade</taxon>
        <taxon>Sphaeropleales</taxon>
        <taxon>Scenedesmaceae</taxon>
        <taxon>Tetradesmus</taxon>
    </lineage>
</organism>
<evidence type="ECO:0000313" key="2">
    <source>
        <dbReference type="EMBL" id="SZX71696.1"/>
    </source>
</evidence>